<evidence type="ECO:0000313" key="4">
    <source>
        <dbReference type="Proteomes" id="UP001239909"/>
    </source>
</evidence>
<protein>
    <recommendedName>
        <fullName evidence="2">DUF4214 domain-containing protein</fullName>
    </recommendedName>
</protein>
<dbReference type="EMBL" id="BSYI01000009">
    <property type="protein sequence ID" value="GMG82291.1"/>
    <property type="molecule type" value="Genomic_DNA"/>
</dbReference>
<accession>A0ABQ6LG44</accession>
<feature type="region of interest" description="Disordered" evidence="1">
    <location>
        <begin position="28"/>
        <end position="85"/>
    </location>
</feature>
<feature type="compositionally biased region" description="Acidic residues" evidence="1">
    <location>
        <begin position="75"/>
        <end position="85"/>
    </location>
</feature>
<evidence type="ECO:0000256" key="1">
    <source>
        <dbReference type="SAM" id="MobiDB-lite"/>
    </source>
</evidence>
<dbReference type="InterPro" id="IPR025282">
    <property type="entry name" value="DUF4214"/>
</dbReference>
<feature type="compositionally biased region" description="Gly residues" evidence="1">
    <location>
        <begin position="60"/>
        <end position="70"/>
    </location>
</feature>
<gene>
    <name evidence="3" type="ORF">LNKW23_15040</name>
</gene>
<reference evidence="3 4" key="1">
    <citation type="submission" date="2023-04" db="EMBL/GenBank/DDBJ databases">
        <title>Marinoamorphus aggregata gen. nov., sp. Nov., isolate from tissue of brittle star Ophioplocus japonicus.</title>
        <authorList>
            <person name="Kawano K."/>
            <person name="Sawayama S."/>
            <person name="Nakagawa S."/>
        </authorList>
    </citation>
    <scope>NUCLEOTIDE SEQUENCE [LARGE SCALE GENOMIC DNA]</scope>
    <source>
        <strain evidence="3 4">NKW23</strain>
    </source>
</reference>
<dbReference type="RefSeq" id="WP_285671058.1">
    <property type="nucleotide sequence ID" value="NZ_BSYI01000009.1"/>
</dbReference>
<evidence type="ECO:0000259" key="2">
    <source>
        <dbReference type="Pfam" id="PF13946"/>
    </source>
</evidence>
<proteinExistence type="predicted"/>
<dbReference type="Pfam" id="PF13946">
    <property type="entry name" value="DUF4214"/>
    <property type="match status" value="1"/>
</dbReference>
<name>A0ABQ6LG44_9RHOB</name>
<sequence>MGSGPADSFDFRLAGFGIGAGLGDIVGDIGGGLTDDGSPDDDLDTDFDGFPDGGGDDGGGDGPDGDGTGGAPDDTPADDTPEDAGLDAEGVLDIAYLYEAALDRNGDVDAAGLNHWVDIREAGFGLAEIAGFFLASAEYAAKFGDPAAQDDRAFLETLYGNILDRDSDTDGIGFWEAALAGGTVDRPAVLLAFAGSAENLGQTDFGGTLTEVGDGVWDFV</sequence>
<organism evidence="3 4">
    <name type="scientific">Paralimibaculum aggregatum</name>
    <dbReference type="NCBI Taxonomy" id="3036245"/>
    <lineage>
        <taxon>Bacteria</taxon>
        <taxon>Pseudomonadati</taxon>
        <taxon>Pseudomonadota</taxon>
        <taxon>Alphaproteobacteria</taxon>
        <taxon>Rhodobacterales</taxon>
        <taxon>Paracoccaceae</taxon>
        <taxon>Paralimibaculum</taxon>
    </lineage>
</organism>
<comment type="caution">
    <text evidence="3">The sequence shown here is derived from an EMBL/GenBank/DDBJ whole genome shotgun (WGS) entry which is preliminary data.</text>
</comment>
<dbReference type="Proteomes" id="UP001239909">
    <property type="component" value="Unassembled WGS sequence"/>
</dbReference>
<feature type="compositionally biased region" description="Acidic residues" evidence="1">
    <location>
        <begin position="37"/>
        <end position="59"/>
    </location>
</feature>
<evidence type="ECO:0000313" key="3">
    <source>
        <dbReference type="EMBL" id="GMG82291.1"/>
    </source>
</evidence>
<feature type="domain" description="DUF4214" evidence="2">
    <location>
        <begin position="133"/>
        <end position="201"/>
    </location>
</feature>
<keyword evidence="4" id="KW-1185">Reference proteome</keyword>